<comment type="cofactor">
    <cofactor evidence="1">
        <name>Mg(2+)</name>
        <dbReference type="ChEBI" id="CHEBI:18420"/>
    </cofactor>
</comment>
<comment type="catalytic activity">
    <reaction evidence="8">
        <text>(2R)-3-phosphoglycerate + UDP-alpha-D-glucose = (2R)-2-O-(alpha-D-glucopyranosyl)-3-phospho-glycerate + UDP + H(+)</text>
        <dbReference type="Rhea" id="RHEA:31319"/>
        <dbReference type="ChEBI" id="CHEBI:15378"/>
        <dbReference type="ChEBI" id="CHEBI:58223"/>
        <dbReference type="ChEBI" id="CHEBI:58272"/>
        <dbReference type="ChEBI" id="CHEBI:58885"/>
        <dbReference type="ChEBI" id="CHEBI:62600"/>
        <dbReference type="EC" id="2.4.1.266"/>
    </reaction>
    <physiologicalReaction direction="left-to-right" evidence="8">
        <dbReference type="Rhea" id="RHEA:31320"/>
    </physiologicalReaction>
</comment>
<evidence type="ECO:0000256" key="10">
    <source>
        <dbReference type="SAM" id="MobiDB-lite"/>
    </source>
</evidence>
<reference evidence="12" key="1">
    <citation type="submission" date="2022-05" db="EMBL/GenBank/DDBJ databases">
        <title>Comparative Genomics of Spacecraft Associated Microbes.</title>
        <authorList>
            <person name="Tran M.T."/>
            <person name="Wright A."/>
            <person name="Seuylemezian A."/>
            <person name="Eisen J."/>
            <person name="Coil D."/>
        </authorList>
    </citation>
    <scope>NUCLEOTIDE SEQUENCE</scope>
    <source>
        <strain evidence="12">214.1.1</strain>
    </source>
</reference>
<evidence type="ECO:0000256" key="8">
    <source>
        <dbReference type="ARBA" id="ARBA00048689"/>
    </source>
</evidence>
<proteinExistence type="inferred from homology"/>
<keyword evidence="5" id="KW-0460">Magnesium</keyword>
<dbReference type="InterPro" id="IPR001173">
    <property type="entry name" value="Glyco_trans_2-like"/>
</dbReference>
<evidence type="ECO:0000259" key="11">
    <source>
        <dbReference type="Pfam" id="PF00535"/>
    </source>
</evidence>
<dbReference type="InterPro" id="IPR029044">
    <property type="entry name" value="Nucleotide-diphossugar_trans"/>
</dbReference>
<keyword evidence="3 12" id="KW-0328">Glycosyltransferase</keyword>
<dbReference type="PANTHER" id="PTHR48090:SF10">
    <property type="entry name" value="GLUCOSYL-3-PHOSPHOGLYCERATE SYNTHASE"/>
    <property type="match status" value="1"/>
</dbReference>
<evidence type="ECO:0000313" key="12">
    <source>
        <dbReference type="EMBL" id="MCM3715558.1"/>
    </source>
</evidence>
<dbReference type="PANTHER" id="PTHR48090">
    <property type="entry name" value="UNDECAPRENYL-PHOSPHATE 4-DEOXY-4-FORMAMIDO-L-ARABINOSE TRANSFERASE-RELATED"/>
    <property type="match status" value="1"/>
</dbReference>
<dbReference type="Pfam" id="PF00535">
    <property type="entry name" value="Glycos_transf_2"/>
    <property type="match status" value="1"/>
</dbReference>
<dbReference type="RefSeq" id="WP_251224294.1">
    <property type="nucleotide sequence ID" value="NZ_JAMBOL010000017.1"/>
</dbReference>
<dbReference type="GO" id="GO:0016757">
    <property type="term" value="F:glycosyltransferase activity"/>
    <property type="evidence" value="ECO:0007669"/>
    <property type="project" value="UniProtKB-KW"/>
</dbReference>
<dbReference type="EC" id="2.4.1.266" evidence="6"/>
<feature type="compositionally biased region" description="Basic and acidic residues" evidence="10">
    <location>
        <begin position="11"/>
        <end position="24"/>
    </location>
</feature>
<comment type="catalytic activity">
    <reaction evidence="9">
        <text>an NDP-alpha-D-glucose + (2R)-3-phosphoglycerate = (2R)-2-O-(alpha-D-glucopyranosyl)-3-phospho-glycerate + a ribonucleoside 5'-diphosphate + H(+)</text>
        <dbReference type="Rhea" id="RHEA:47244"/>
        <dbReference type="ChEBI" id="CHEBI:15378"/>
        <dbReference type="ChEBI" id="CHEBI:57930"/>
        <dbReference type="ChEBI" id="CHEBI:58272"/>
        <dbReference type="ChEBI" id="CHEBI:62600"/>
        <dbReference type="ChEBI" id="CHEBI:76533"/>
        <dbReference type="EC" id="2.4.1.266"/>
    </reaction>
    <physiologicalReaction direction="left-to-right" evidence="9">
        <dbReference type="Rhea" id="RHEA:47245"/>
    </physiologicalReaction>
</comment>
<accession>A0A9X2DUB0</accession>
<evidence type="ECO:0000256" key="9">
    <source>
        <dbReference type="ARBA" id="ARBA00048997"/>
    </source>
</evidence>
<evidence type="ECO:0000256" key="3">
    <source>
        <dbReference type="ARBA" id="ARBA00022676"/>
    </source>
</evidence>
<evidence type="ECO:0000256" key="1">
    <source>
        <dbReference type="ARBA" id="ARBA00001946"/>
    </source>
</evidence>
<dbReference type="InterPro" id="IPR050256">
    <property type="entry name" value="Glycosyltransferase_2"/>
</dbReference>
<dbReference type="SUPFAM" id="SSF53448">
    <property type="entry name" value="Nucleotide-diphospho-sugar transferases"/>
    <property type="match status" value="1"/>
</dbReference>
<evidence type="ECO:0000256" key="6">
    <source>
        <dbReference type="ARBA" id="ARBA00039022"/>
    </source>
</evidence>
<protein>
    <recommendedName>
        <fullName evidence="7">Glucosyl-3-phosphoglycerate synthase</fullName>
        <ecNumber evidence="6">2.4.1.266</ecNumber>
    </recommendedName>
</protein>
<evidence type="ECO:0000256" key="2">
    <source>
        <dbReference type="ARBA" id="ARBA00006739"/>
    </source>
</evidence>
<feature type="domain" description="Glycosyltransferase 2-like" evidence="11">
    <location>
        <begin position="98"/>
        <end position="198"/>
    </location>
</feature>
<evidence type="ECO:0000313" key="13">
    <source>
        <dbReference type="Proteomes" id="UP001139179"/>
    </source>
</evidence>
<feature type="region of interest" description="Disordered" evidence="10">
    <location>
        <begin position="1"/>
        <end position="88"/>
    </location>
</feature>
<keyword evidence="13" id="KW-1185">Reference proteome</keyword>
<name>A0A9X2DUB0_9BACI</name>
<dbReference type="EMBL" id="JAMBOL010000017">
    <property type="protein sequence ID" value="MCM3715558.1"/>
    <property type="molecule type" value="Genomic_DNA"/>
</dbReference>
<evidence type="ECO:0000256" key="7">
    <source>
        <dbReference type="ARBA" id="ARBA00040894"/>
    </source>
</evidence>
<comment type="caution">
    <text evidence="12">The sequence shown here is derived from an EMBL/GenBank/DDBJ whole genome shotgun (WGS) entry which is preliminary data.</text>
</comment>
<keyword evidence="4 12" id="KW-0808">Transferase</keyword>
<organism evidence="12 13">
    <name type="scientific">Halalkalibacter oceani</name>
    <dbReference type="NCBI Taxonomy" id="1653776"/>
    <lineage>
        <taxon>Bacteria</taxon>
        <taxon>Bacillati</taxon>
        <taxon>Bacillota</taxon>
        <taxon>Bacilli</taxon>
        <taxon>Bacillales</taxon>
        <taxon>Bacillaceae</taxon>
        <taxon>Halalkalibacter</taxon>
    </lineage>
</organism>
<comment type="similarity">
    <text evidence="2">Belongs to the glycosyltransferase 2 family.</text>
</comment>
<gene>
    <name evidence="12" type="ORF">M3202_15945</name>
</gene>
<dbReference type="Proteomes" id="UP001139179">
    <property type="component" value="Unassembled WGS sequence"/>
</dbReference>
<evidence type="ECO:0000256" key="5">
    <source>
        <dbReference type="ARBA" id="ARBA00022842"/>
    </source>
</evidence>
<dbReference type="AlphaFoldDB" id="A0A9X2DUB0"/>
<evidence type="ECO:0000256" key="4">
    <source>
        <dbReference type="ARBA" id="ARBA00022679"/>
    </source>
</evidence>
<dbReference type="Gene3D" id="3.90.550.10">
    <property type="entry name" value="Spore Coat Polysaccharide Biosynthesis Protein SpsA, Chain A"/>
    <property type="match status" value="1"/>
</dbReference>
<sequence length="613" mass="67471">MNDSFHYRVIKNKEDYYRRLRGEEPPVEQAPAQPPPEVNNETQERPLSPSLPAVNEVPPPPPASPMPAVRQTQPVKPPPPAVPNTTILPRDRSKSLAVVIPAMNEADTIGEVIQQVKRLAPTTILVVVNGSTDATAQIAASQGATVITYSEPLGNDIGRYIGAREVSADIYLFTDGDIRIDASQLLPLVHAVEKGVDLSLNSLEWIMNYPKSDIISAARYFLNYIQGKPELGGENALTIPHAYSAKALQTITKEALSNPLLGNALTIDHGLTVSVDNTFNVLAYNKIRPNHEKKPGEVMSEAYQRMHGDTIETLDYLLKKYGPRLGKGAAKKAGLPQALSKLQWNSSSPVRPYTVVLYVRHYHQQLHSIIEQLLARNIEVIPVMAKGTVQDAPLQIPYIELEPPLDAGVAFSVGSYFAQGDAVLFHDSIQEITIPVIEHYLAETASADVVLNYQSIAYQTLRTTDLVHIGNYLLNVTAGWNELLSSSMLLTPFALSQHGLVRIGHQALNNLAVAHLRASQEELSYKEASYAVAVDGLLQAEREQLLGDLLESFHYWILVHGSRGGFTDGNRQRSLLEAEEPLRKNLANQSLLSIEQALATLYPLESERMVTVN</sequence>